<feature type="transmembrane region" description="Helical" evidence="1">
    <location>
        <begin position="144"/>
        <end position="168"/>
    </location>
</feature>
<dbReference type="AlphaFoldDB" id="A0A8X6G3I8"/>
<proteinExistence type="predicted"/>
<sequence length="187" mass="21664">MKGIRICAVLYTNHVQNTLYLEHQHHNPIISSRSKKDTEMAYVPHVMQNSRINEFFAVIYKFLLEKDYELQWMKEIITQVDFTLSAYNNEQNIMDDKTVFEAADFLKMQIRDKKLRLTDLNGQLLMTANVAYGSMEDNSLDISLVILVLLSIILFMIAVLVLILVYFARRIAKIANGSSDIRNKVIT</sequence>
<keyword evidence="1" id="KW-0472">Membrane</keyword>
<organism evidence="2 3">
    <name type="scientific">Trichonephila clavata</name>
    <name type="common">Joro spider</name>
    <name type="synonym">Nephila clavata</name>
    <dbReference type="NCBI Taxonomy" id="2740835"/>
    <lineage>
        <taxon>Eukaryota</taxon>
        <taxon>Metazoa</taxon>
        <taxon>Ecdysozoa</taxon>
        <taxon>Arthropoda</taxon>
        <taxon>Chelicerata</taxon>
        <taxon>Arachnida</taxon>
        <taxon>Araneae</taxon>
        <taxon>Araneomorphae</taxon>
        <taxon>Entelegynae</taxon>
        <taxon>Araneoidea</taxon>
        <taxon>Nephilidae</taxon>
        <taxon>Trichonephila</taxon>
    </lineage>
</organism>
<name>A0A8X6G3I8_TRICU</name>
<keyword evidence="1" id="KW-1133">Transmembrane helix</keyword>
<dbReference type="Proteomes" id="UP000887116">
    <property type="component" value="Unassembled WGS sequence"/>
</dbReference>
<accession>A0A8X6G3I8</accession>
<dbReference type="EMBL" id="BMAO01004628">
    <property type="protein sequence ID" value="GFQ95890.1"/>
    <property type="molecule type" value="Genomic_DNA"/>
</dbReference>
<evidence type="ECO:0000313" key="3">
    <source>
        <dbReference type="Proteomes" id="UP000887116"/>
    </source>
</evidence>
<evidence type="ECO:0000313" key="2">
    <source>
        <dbReference type="EMBL" id="GFQ95890.1"/>
    </source>
</evidence>
<keyword evidence="3" id="KW-1185">Reference proteome</keyword>
<evidence type="ECO:0000256" key="1">
    <source>
        <dbReference type="SAM" id="Phobius"/>
    </source>
</evidence>
<protein>
    <submittedName>
        <fullName evidence="2">Uncharacterized protein</fullName>
    </submittedName>
</protein>
<keyword evidence="1" id="KW-0812">Transmembrane</keyword>
<comment type="caution">
    <text evidence="2">The sequence shown here is derived from an EMBL/GenBank/DDBJ whole genome shotgun (WGS) entry which is preliminary data.</text>
</comment>
<dbReference type="OrthoDB" id="6433280at2759"/>
<gene>
    <name evidence="2" type="ORF">TNCT_545081</name>
</gene>
<reference evidence="2" key="1">
    <citation type="submission" date="2020-07" db="EMBL/GenBank/DDBJ databases">
        <title>Multicomponent nature underlies the extraordinary mechanical properties of spider dragline silk.</title>
        <authorList>
            <person name="Kono N."/>
            <person name="Nakamura H."/>
            <person name="Mori M."/>
            <person name="Yoshida Y."/>
            <person name="Ohtoshi R."/>
            <person name="Malay A.D."/>
            <person name="Moran D.A.P."/>
            <person name="Tomita M."/>
            <person name="Numata K."/>
            <person name="Arakawa K."/>
        </authorList>
    </citation>
    <scope>NUCLEOTIDE SEQUENCE</scope>
</reference>